<dbReference type="EMBL" id="UYWY01020758">
    <property type="protein sequence ID" value="VDM42470.1"/>
    <property type="molecule type" value="Genomic_DNA"/>
</dbReference>
<dbReference type="GO" id="GO:0006891">
    <property type="term" value="P:intra-Golgi vesicle-mediated transport"/>
    <property type="evidence" value="ECO:0007669"/>
    <property type="project" value="TreeGrafter"/>
</dbReference>
<evidence type="ECO:0000313" key="3">
    <source>
        <dbReference type="Proteomes" id="UP000050794"/>
    </source>
</evidence>
<dbReference type="Pfam" id="PF23036">
    <property type="entry name" value="TRAPPC10_1st"/>
    <property type="match status" value="1"/>
</dbReference>
<sequence>MVGAKARENTRQKITVRGDVKWESVKRWVGKGSGDLQNYCETKLIPFFDQNVASWKSGHKDWERHAFLHLFFMKPSSVDEYRTSLRHEASEWFANVSQVNGAEWIIVFDSTKAREKKNRGALLERIKSDFAKYTARIVEIHEGSTQCMSSLESLMQSHLLTSLHTFVGNEESYLLALKEEYQNVDFNFIAYCEYQMGMSRLYDTLGVLENVLAKYDELDALLSLIVQHFARASVKPSWLCAEPYVGEGCPLLAAMAQCKVPSQRSTVSLIEIRSLILAHQIIISLGFFDERVRHGSEDAPPNAIQLKLEFAAIILRYSHHCIASICEEIAAMGLNVNHAEMQCWTVAFCIETMQFVSLLTQAAHVEHASYFACSISTRKCTAVTELGKCLERDDTAKTLVQWFEKGVALCGTIACESQAVTEISQILSDQQQFTHYMQKYHESSIALMKHFGWRRQSKLLGWHLANFLLSSDRVEGALPYLLKFVSSLIREGASILLLQKTLILVVEQLEASPNVYFKELMDFYIFLSIRCTEEKDRLNYCKRLFDLFERNGSTKLRRSVRRTSVCSAIHVSMKGVPSHITSTPGGTLRIAITVTNELPLPIDSYRIRCIFKLVPLSSSRQKSNAGRNPLFECSFNRTDGVNRFGCIWKGEYALMPRDSISSETEVPIGAADEVQKSIVFEEEEKIESEVRELRKGDNIIELSAKASEVGVYMLENIEVEVADVLSVAFTWMDVAEIERDNSRRPFCFIYRKAATVGLKTIKDGYLLSGVAQRLIFELSSGSESAGDESTELQVTSSSKASNIEFWDEKTSEWMEICRPHIGRVDANEDLHVTVYVCKALRNLIAQDEVSEDASRTSEQICVKWLDKEWTFVVEFRPIMSVKTTTSLLEDKALFEMQISRTRNNGWIMLPQEALLLENRDDEPQMPAKLLNPKLTAILPRSTYRLVWALSSSKHRFSEERSDHEIHFTYRVKTSENFDPDMAEDVYDRDYVYAEDVAFTGHTACYELCAQILSSQPGAVLCRVDSACDLIVSLRSLTNKVETVVIGVDADSRFWAINEKLLYVKESGLGQTSFSIVPKMVGFLPYPSVNVFCCHHLRTPSDKSLNHLEQSAFGARLSSFIRTNGKQVHVLGAFNPSTDQKSITSEKSRRLKDAKSRLTKLFD</sequence>
<dbReference type="Proteomes" id="UP000050794">
    <property type="component" value="Unassembled WGS sequence"/>
</dbReference>
<protein>
    <submittedName>
        <fullName evidence="4">Trafficking protein particle complex subunit 10</fullName>
    </submittedName>
</protein>
<reference evidence="4" key="1">
    <citation type="submission" date="2016-06" db="UniProtKB">
        <authorList>
            <consortium name="WormBaseParasite"/>
        </authorList>
    </citation>
    <scope>IDENTIFICATION</scope>
</reference>
<dbReference type="GO" id="GO:1990071">
    <property type="term" value="C:TRAPPII protein complex"/>
    <property type="evidence" value="ECO:0007669"/>
    <property type="project" value="InterPro"/>
</dbReference>
<reference evidence="2 3" key="2">
    <citation type="submission" date="2018-11" db="EMBL/GenBank/DDBJ databases">
        <authorList>
            <consortium name="Pathogen Informatics"/>
        </authorList>
    </citation>
    <scope>NUCLEOTIDE SEQUENCE [LARGE SCALE GENOMIC DNA]</scope>
</reference>
<dbReference type="GO" id="GO:0005829">
    <property type="term" value="C:cytosol"/>
    <property type="evidence" value="ECO:0007669"/>
    <property type="project" value="GOC"/>
</dbReference>
<dbReference type="PANTHER" id="PTHR13251">
    <property type="entry name" value="EPILEPSY HOLOPROSENCEPHALY CANDIDATE 1/TMEM1"/>
    <property type="match status" value="1"/>
</dbReference>
<feature type="domain" description="TRAPPC10/Trs130 N-terminal" evidence="1">
    <location>
        <begin position="40"/>
        <end position="281"/>
    </location>
</feature>
<dbReference type="WBParaSite" id="TCNE_0001114901-mRNA-1">
    <property type="protein sequence ID" value="TCNE_0001114901-mRNA-1"/>
    <property type="gene ID" value="TCNE_0001114901"/>
</dbReference>
<proteinExistence type="predicted"/>
<evidence type="ECO:0000259" key="1">
    <source>
        <dbReference type="Pfam" id="PF23036"/>
    </source>
</evidence>
<keyword evidence="3" id="KW-1185">Reference proteome</keyword>
<dbReference type="GO" id="GO:0034498">
    <property type="term" value="P:early endosome to Golgi transport"/>
    <property type="evidence" value="ECO:0007669"/>
    <property type="project" value="TreeGrafter"/>
</dbReference>
<accession>A0A183URM9</accession>
<dbReference type="PANTHER" id="PTHR13251:SF3">
    <property type="entry name" value="TRAFFICKING PROTEIN PARTICLE COMPLEX SUBUNIT 10"/>
    <property type="match status" value="1"/>
</dbReference>
<dbReference type="InterPro" id="IPR045126">
    <property type="entry name" value="TRAPPC10/Trs130"/>
</dbReference>
<name>A0A183URM9_TOXCA</name>
<organism evidence="3 4">
    <name type="scientific">Toxocara canis</name>
    <name type="common">Canine roundworm</name>
    <dbReference type="NCBI Taxonomy" id="6265"/>
    <lineage>
        <taxon>Eukaryota</taxon>
        <taxon>Metazoa</taxon>
        <taxon>Ecdysozoa</taxon>
        <taxon>Nematoda</taxon>
        <taxon>Chromadorea</taxon>
        <taxon>Rhabditida</taxon>
        <taxon>Spirurina</taxon>
        <taxon>Ascaridomorpha</taxon>
        <taxon>Ascaridoidea</taxon>
        <taxon>Toxocaridae</taxon>
        <taxon>Toxocara</taxon>
    </lineage>
</organism>
<evidence type="ECO:0000313" key="4">
    <source>
        <dbReference type="WBParaSite" id="TCNE_0001114901-mRNA-1"/>
    </source>
</evidence>
<dbReference type="InterPro" id="IPR056913">
    <property type="entry name" value="TRAPPC10/Trs130_N"/>
</dbReference>
<gene>
    <name evidence="2" type="ORF">TCNE_LOCUS11149</name>
</gene>
<dbReference type="AlphaFoldDB" id="A0A183URM9"/>
<evidence type="ECO:0000313" key="2">
    <source>
        <dbReference type="EMBL" id="VDM42470.1"/>
    </source>
</evidence>